<sequence>MTGSFKWSQLKEKPSPGMKCVKPVIGRLPYKVNVLITLLETFSTHKGFILEFFTYLFCQSIGEIAEHNHTKELSKLEVNLKPTKRKGLKVILTFKR</sequence>
<evidence type="ECO:0000313" key="2">
    <source>
        <dbReference type="Proteomes" id="UP000326759"/>
    </source>
</evidence>
<comment type="caution">
    <text evidence="1">The sequence shown here is derived from an EMBL/GenBank/DDBJ whole genome shotgun (WGS) entry which is preliminary data.</text>
</comment>
<reference evidence="1 2" key="1">
    <citation type="journal article" date="2019" name="PLoS Biol.">
        <title>Sex chromosomes control vertical transmission of feminizing Wolbachia symbionts in an isopod.</title>
        <authorList>
            <person name="Becking T."/>
            <person name="Chebbi M.A."/>
            <person name="Giraud I."/>
            <person name="Moumen B."/>
            <person name="Laverre T."/>
            <person name="Caubet Y."/>
            <person name="Peccoud J."/>
            <person name="Gilbert C."/>
            <person name="Cordaux R."/>
        </authorList>
    </citation>
    <scope>NUCLEOTIDE SEQUENCE [LARGE SCALE GENOMIC DNA]</scope>
    <source>
        <strain evidence="1">ANa2</strain>
        <tissue evidence="1">Whole body excluding digestive tract and cuticle</tissue>
    </source>
</reference>
<gene>
    <name evidence="1" type="ORF">Anas_04429</name>
</gene>
<keyword evidence="2" id="KW-1185">Reference proteome</keyword>
<evidence type="ECO:0000313" key="1">
    <source>
        <dbReference type="EMBL" id="KAB7505633.1"/>
    </source>
</evidence>
<accession>A0A5N5TG72</accession>
<organism evidence="1 2">
    <name type="scientific">Armadillidium nasatum</name>
    <dbReference type="NCBI Taxonomy" id="96803"/>
    <lineage>
        <taxon>Eukaryota</taxon>
        <taxon>Metazoa</taxon>
        <taxon>Ecdysozoa</taxon>
        <taxon>Arthropoda</taxon>
        <taxon>Crustacea</taxon>
        <taxon>Multicrustacea</taxon>
        <taxon>Malacostraca</taxon>
        <taxon>Eumalacostraca</taxon>
        <taxon>Peracarida</taxon>
        <taxon>Isopoda</taxon>
        <taxon>Oniscidea</taxon>
        <taxon>Crinocheta</taxon>
        <taxon>Armadillidiidae</taxon>
        <taxon>Armadillidium</taxon>
    </lineage>
</organism>
<dbReference type="EMBL" id="SEYY01001169">
    <property type="protein sequence ID" value="KAB7505633.1"/>
    <property type="molecule type" value="Genomic_DNA"/>
</dbReference>
<dbReference type="Proteomes" id="UP000326759">
    <property type="component" value="Unassembled WGS sequence"/>
</dbReference>
<protein>
    <submittedName>
        <fullName evidence="1">Uncharacterized protein</fullName>
    </submittedName>
</protein>
<dbReference type="AlphaFoldDB" id="A0A5N5TG72"/>
<name>A0A5N5TG72_9CRUS</name>
<proteinExistence type="predicted"/>